<dbReference type="AlphaFoldDB" id="A0A100VSJ3"/>
<sequence>MAQASGKLRVRRHNGRAESELVHTKEAVWRLRAQIGSNHGVGYHEGADVCPAGEPAADAGTDHQHVGW</sequence>
<gene>
    <name evidence="1" type="ORF">PAHA3_5110</name>
</gene>
<proteinExistence type="predicted"/>
<dbReference type="EMBL" id="BCNV01000007">
    <property type="protein sequence ID" value="GAS84989.1"/>
    <property type="molecule type" value="Genomic_DNA"/>
</dbReference>
<organism evidence="1 2">
    <name type="scientific">Paenibacillus amylolyticus</name>
    <dbReference type="NCBI Taxonomy" id="1451"/>
    <lineage>
        <taxon>Bacteria</taxon>
        <taxon>Bacillati</taxon>
        <taxon>Bacillota</taxon>
        <taxon>Bacilli</taxon>
        <taxon>Bacillales</taxon>
        <taxon>Paenibacillaceae</taxon>
        <taxon>Paenibacillus</taxon>
    </lineage>
</organism>
<comment type="caution">
    <text evidence="1">The sequence shown here is derived from an EMBL/GenBank/DDBJ whole genome shotgun (WGS) entry which is preliminary data.</text>
</comment>
<protein>
    <submittedName>
        <fullName evidence="1">Uncharacterized protein</fullName>
    </submittedName>
</protein>
<reference evidence="2" key="2">
    <citation type="submission" date="2016-01" db="EMBL/GenBank/DDBJ databases">
        <title>Draft Genome Sequence of Paenibacillus amylolyticus Heshi-A3 that Was Isolated from Fermented Rice Bran with Aging Salted Mackerel, Which Was Named Heshiko as Traditional Fermented Seafood in Japan.</title>
        <authorList>
            <person name="Akuzawa S."/>
            <person name="Nakagawa J."/>
            <person name="Kanekatsu T."/>
            <person name="Kubota E."/>
            <person name="Ohtake R."/>
            <person name="Suzuki T."/>
            <person name="Kanesaki Y."/>
        </authorList>
    </citation>
    <scope>NUCLEOTIDE SEQUENCE [LARGE SCALE GENOMIC DNA]</scope>
    <source>
        <strain evidence="2">Heshi-A3</strain>
    </source>
</reference>
<reference evidence="1 2" key="1">
    <citation type="journal article" date="2016" name="Genome Announc.">
        <title>Draft Genome Sequence of Paenibacillus amylolyticus Heshi-A3, Isolated from Fermented Rice Bran in a Japanese Fermented Seafood Dish.</title>
        <authorList>
            <person name="Akuzawa S."/>
            <person name="Nagaoka J."/>
            <person name="Kanekatsu M."/>
            <person name="Kubota E."/>
            <person name="Ohtake R."/>
            <person name="Suzuki T."/>
            <person name="Kanesaki Y."/>
        </authorList>
    </citation>
    <scope>NUCLEOTIDE SEQUENCE [LARGE SCALE GENOMIC DNA]</scope>
    <source>
        <strain evidence="1 2">Heshi-A3</strain>
    </source>
</reference>
<accession>A0A100VSJ3</accession>
<evidence type="ECO:0000313" key="1">
    <source>
        <dbReference type="EMBL" id="GAS84989.1"/>
    </source>
</evidence>
<name>A0A100VSJ3_PAEAM</name>
<evidence type="ECO:0000313" key="2">
    <source>
        <dbReference type="Proteomes" id="UP000069697"/>
    </source>
</evidence>
<dbReference type="Proteomes" id="UP000069697">
    <property type="component" value="Unassembled WGS sequence"/>
</dbReference>